<keyword evidence="2" id="KW-1185">Reference proteome</keyword>
<evidence type="ECO:0008006" key="3">
    <source>
        <dbReference type="Google" id="ProtNLM"/>
    </source>
</evidence>
<proteinExistence type="predicted"/>
<reference evidence="1 2" key="1">
    <citation type="submission" date="2018-01" db="EMBL/GenBank/DDBJ databases">
        <title>Genome characterization of the sugarcane-associated fungus Trichoderma ghanense CCMA-1212 and their application in lignocelulose bioconversion.</title>
        <authorList>
            <person name="Steindorff A.S."/>
            <person name="Mendes T.D."/>
            <person name="Vilela E.S.D."/>
            <person name="Rodrigues D.S."/>
            <person name="Formighieri E.F."/>
            <person name="Melo I.S."/>
            <person name="Favaro L.C.L."/>
        </authorList>
    </citation>
    <scope>NUCLEOTIDE SEQUENCE [LARGE SCALE GENOMIC DNA]</scope>
    <source>
        <strain evidence="1 2">CCMA-1212</strain>
    </source>
</reference>
<sequence>MISIGDPASTLHLVQRAFHSLLRARGFEDDFGVYQLQLQVHLSRCAAIINNANRPANVANVPELALQGPEATISENLLAIQETLRKAQREAAQLRAHLLEAAGGHLEATSTWSANTPLIPKTMRLQPTGFLDKRRIQAAKKMEALKWAFYKKDNCDKFIAEISALLLHLERQVNARRDARFLLVASPWHLDEATHDST</sequence>
<dbReference type="GeneID" id="300575306"/>
<accession>A0ABY2H9I5</accession>
<comment type="caution">
    <text evidence="1">The sequence shown here is derived from an EMBL/GenBank/DDBJ whole genome shotgun (WGS) entry which is preliminary data.</text>
</comment>
<evidence type="ECO:0000313" key="1">
    <source>
        <dbReference type="EMBL" id="TFB04422.1"/>
    </source>
</evidence>
<dbReference type="Gene3D" id="1.20.120.1020">
    <property type="entry name" value="Prion-inhibition and propagation, HeLo domain"/>
    <property type="match status" value="1"/>
</dbReference>
<evidence type="ECO:0000313" key="2">
    <source>
        <dbReference type="Proteomes" id="UP001642720"/>
    </source>
</evidence>
<protein>
    <recommendedName>
        <fullName evidence="3">Prion-inhibition and propagation HeLo domain-containing protein</fullName>
    </recommendedName>
</protein>
<dbReference type="Proteomes" id="UP001642720">
    <property type="component" value="Unassembled WGS sequence"/>
</dbReference>
<organism evidence="1 2">
    <name type="scientific">Trichoderma ghanense</name>
    <dbReference type="NCBI Taxonomy" id="65468"/>
    <lineage>
        <taxon>Eukaryota</taxon>
        <taxon>Fungi</taxon>
        <taxon>Dikarya</taxon>
        <taxon>Ascomycota</taxon>
        <taxon>Pezizomycotina</taxon>
        <taxon>Sordariomycetes</taxon>
        <taxon>Hypocreomycetidae</taxon>
        <taxon>Hypocreales</taxon>
        <taxon>Hypocreaceae</taxon>
        <taxon>Trichoderma</taxon>
    </lineage>
</organism>
<dbReference type="EMBL" id="PPTA01000004">
    <property type="protein sequence ID" value="TFB04422.1"/>
    <property type="molecule type" value="Genomic_DNA"/>
</dbReference>
<dbReference type="RefSeq" id="XP_073560623.1">
    <property type="nucleotide sequence ID" value="XM_073700856.1"/>
</dbReference>
<gene>
    <name evidence="1" type="ORF">CCMA1212_003511</name>
</gene>
<dbReference type="InterPro" id="IPR038305">
    <property type="entry name" value="HeLo_sf"/>
</dbReference>
<name>A0ABY2H9I5_9HYPO</name>